<name>S4TF46_9VIRU</name>
<evidence type="ECO:0000259" key="18">
    <source>
        <dbReference type="PROSITE" id="PS52020"/>
    </source>
</evidence>
<comment type="similarity">
    <text evidence="3">Belongs to the nanoviruses/circoviruses replication-associated protein family.</text>
</comment>
<dbReference type="GO" id="GO:0042025">
    <property type="term" value="C:host cell nucleus"/>
    <property type="evidence" value="ECO:0007669"/>
    <property type="project" value="UniProtKB-SubCell"/>
</dbReference>
<feature type="domain" description="CRESS-DNA virus Rep endonuclease" evidence="18">
    <location>
        <begin position="1"/>
        <end position="97"/>
    </location>
</feature>
<evidence type="ECO:0000256" key="9">
    <source>
        <dbReference type="ARBA" id="ARBA00022741"/>
    </source>
</evidence>
<keyword evidence="7" id="KW-0540">Nuclease</keyword>
<evidence type="ECO:0000256" key="2">
    <source>
        <dbReference type="ARBA" id="ARBA00004147"/>
    </source>
</evidence>
<dbReference type="EMBL" id="JX904395">
    <property type="protein sequence ID" value="AGA18378.1"/>
    <property type="molecule type" value="Genomic_DNA"/>
</dbReference>
<keyword evidence="11" id="KW-0378">Hydrolase</keyword>
<comment type="catalytic activity">
    <reaction evidence="17">
        <text>ATP + H2O = ADP + phosphate + H(+)</text>
        <dbReference type="Rhea" id="RHEA:13065"/>
        <dbReference type="ChEBI" id="CHEBI:15377"/>
        <dbReference type="ChEBI" id="CHEBI:15378"/>
        <dbReference type="ChEBI" id="CHEBI:30616"/>
        <dbReference type="ChEBI" id="CHEBI:43474"/>
        <dbReference type="ChEBI" id="CHEBI:456216"/>
    </reaction>
</comment>
<comment type="subcellular location">
    <subcellularLocation>
        <location evidence="2">Host nucleus</location>
    </subcellularLocation>
</comment>
<accession>S4TF46</accession>
<dbReference type="GO" id="GO:0046872">
    <property type="term" value="F:metal ion binding"/>
    <property type="evidence" value="ECO:0007669"/>
    <property type="project" value="UniProtKB-KW"/>
</dbReference>
<keyword evidence="4" id="KW-0808">Transferase</keyword>
<evidence type="ECO:0000256" key="1">
    <source>
        <dbReference type="ARBA" id="ARBA00001936"/>
    </source>
</evidence>
<keyword evidence="6" id="KW-0235">DNA replication</keyword>
<dbReference type="GO" id="GO:0003677">
    <property type="term" value="F:DNA binding"/>
    <property type="evidence" value="ECO:0007669"/>
    <property type="project" value="UniProtKB-KW"/>
</dbReference>
<reference evidence="19" key="1">
    <citation type="journal article" date="2013" name="ISME J.">
        <title>Previously unknown and highly divergent ssDNA viruses populate the oceans.</title>
        <authorList>
            <person name="Labonte J.M."/>
            <person name="Suttle C.A."/>
        </authorList>
    </citation>
    <scope>NUCLEOTIDE SEQUENCE</scope>
</reference>
<evidence type="ECO:0000256" key="16">
    <source>
        <dbReference type="ARBA" id="ARBA00032243"/>
    </source>
</evidence>
<evidence type="ECO:0000256" key="12">
    <source>
        <dbReference type="ARBA" id="ARBA00023124"/>
    </source>
</evidence>
<dbReference type="Pfam" id="PF00910">
    <property type="entry name" value="RNA_helicase"/>
    <property type="match status" value="1"/>
</dbReference>
<evidence type="ECO:0000256" key="14">
    <source>
        <dbReference type="ARBA" id="ARBA00023268"/>
    </source>
</evidence>
<dbReference type="InterPro" id="IPR049912">
    <property type="entry name" value="CRESS_DNA_REP"/>
</dbReference>
<dbReference type="PROSITE" id="PS52020">
    <property type="entry name" value="CRESS_DNA_REP"/>
    <property type="match status" value="1"/>
</dbReference>
<keyword evidence="10" id="KW-0255">Endonuclease</keyword>
<dbReference type="GO" id="GO:0006260">
    <property type="term" value="P:DNA replication"/>
    <property type="evidence" value="ECO:0007669"/>
    <property type="project" value="UniProtKB-KW"/>
</dbReference>
<protein>
    <recommendedName>
        <fullName evidence="15">ATP-dependent helicase Rep</fullName>
    </recommendedName>
    <alternativeName>
        <fullName evidence="16">RepP</fullName>
    </alternativeName>
</protein>
<evidence type="ECO:0000256" key="6">
    <source>
        <dbReference type="ARBA" id="ARBA00022705"/>
    </source>
</evidence>
<dbReference type="InterPro" id="IPR027417">
    <property type="entry name" value="P-loop_NTPase"/>
</dbReference>
<evidence type="ECO:0000256" key="11">
    <source>
        <dbReference type="ARBA" id="ARBA00022801"/>
    </source>
</evidence>
<comment type="cofactor">
    <cofactor evidence="1">
        <name>Mn(2+)</name>
        <dbReference type="ChEBI" id="CHEBI:29035"/>
    </cofactor>
</comment>
<dbReference type="SUPFAM" id="SSF52540">
    <property type="entry name" value="P-loop containing nucleoside triphosphate hydrolases"/>
    <property type="match status" value="1"/>
</dbReference>
<dbReference type="Gene3D" id="3.40.50.300">
    <property type="entry name" value="P-loop containing nucleotide triphosphate hydrolases"/>
    <property type="match status" value="1"/>
</dbReference>
<evidence type="ECO:0000256" key="7">
    <source>
        <dbReference type="ARBA" id="ARBA00022722"/>
    </source>
</evidence>
<evidence type="ECO:0000256" key="8">
    <source>
        <dbReference type="ARBA" id="ARBA00022723"/>
    </source>
</evidence>
<keyword evidence="12" id="KW-0190">Covalent protein-DNA linkage</keyword>
<evidence type="ECO:0000256" key="13">
    <source>
        <dbReference type="ARBA" id="ARBA00023125"/>
    </source>
</evidence>
<dbReference type="InterPro" id="IPR000605">
    <property type="entry name" value="Helicase_SF3_ssDNA/RNA_vir"/>
</dbReference>
<dbReference type="GO" id="GO:0003724">
    <property type="term" value="F:RNA helicase activity"/>
    <property type="evidence" value="ECO:0007669"/>
    <property type="project" value="InterPro"/>
</dbReference>
<evidence type="ECO:0000256" key="5">
    <source>
        <dbReference type="ARBA" id="ARBA00022695"/>
    </source>
</evidence>
<evidence type="ECO:0000256" key="15">
    <source>
        <dbReference type="ARBA" id="ARBA00030754"/>
    </source>
</evidence>
<evidence type="ECO:0000256" key="17">
    <source>
        <dbReference type="ARBA" id="ARBA00049360"/>
    </source>
</evidence>
<evidence type="ECO:0000256" key="4">
    <source>
        <dbReference type="ARBA" id="ARBA00022679"/>
    </source>
</evidence>
<evidence type="ECO:0000256" key="3">
    <source>
        <dbReference type="ARBA" id="ARBA00008545"/>
    </source>
</evidence>
<dbReference type="Pfam" id="PF02407">
    <property type="entry name" value="Viral_Rep"/>
    <property type="match status" value="1"/>
</dbReference>
<dbReference type="GO" id="GO:0004519">
    <property type="term" value="F:endonuclease activity"/>
    <property type="evidence" value="ECO:0007669"/>
    <property type="project" value="UniProtKB-KW"/>
</dbReference>
<keyword evidence="5" id="KW-0548">Nucleotidyltransferase</keyword>
<dbReference type="GO" id="GO:0003723">
    <property type="term" value="F:RNA binding"/>
    <property type="evidence" value="ECO:0007669"/>
    <property type="project" value="InterPro"/>
</dbReference>
<dbReference type="Gene3D" id="3.40.1310.20">
    <property type="match status" value="1"/>
</dbReference>
<organism evidence="19">
    <name type="scientific">uncultured marine virus</name>
    <dbReference type="NCBI Taxonomy" id="186617"/>
    <lineage>
        <taxon>Viruses</taxon>
        <taxon>environmental samples</taxon>
    </lineage>
</organism>
<dbReference type="GO" id="GO:0016787">
    <property type="term" value="F:hydrolase activity"/>
    <property type="evidence" value="ECO:0007669"/>
    <property type="project" value="UniProtKB-KW"/>
</dbReference>
<evidence type="ECO:0000313" key="19">
    <source>
        <dbReference type="EMBL" id="AGA18378.1"/>
    </source>
</evidence>
<evidence type="ECO:0000256" key="10">
    <source>
        <dbReference type="ARBA" id="ARBA00022759"/>
    </source>
</evidence>
<dbReference type="GO" id="GO:0016779">
    <property type="term" value="F:nucleotidyltransferase activity"/>
    <property type="evidence" value="ECO:0007669"/>
    <property type="project" value="UniProtKB-KW"/>
</dbReference>
<keyword evidence="9" id="KW-0547">Nucleotide-binding</keyword>
<keyword evidence="13" id="KW-0238">DNA-binding</keyword>
<keyword evidence="8" id="KW-0479">Metal-binding</keyword>
<sequence>MSYAKNWCFTLNNPSSTDEETIKAWHPDIASYCIYGRETGDSGTPHLQGYVQLCKKKRLTGMKKLLPTAHWEPAKADFEKNYSYCSKDGDFVVHGEHAKAGAPTMQQRIAKNKRLRDTPLNELVDAGDISIMDVRKLKNAKLDLDQEKPAFVANDVRGTWIYGPPGTGKSRSARADYGDDIYLKAQNKWWDGYTGQQTVILDDMDNDALGHHLKIWTDRYACTGEVKGGTINLQHRKFIVTSNFSIDELFEKPQIAQALKRRFTVVHLTGNEEPPGMHPIFTYT</sequence>
<dbReference type="GO" id="GO:0000166">
    <property type="term" value="F:nucleotide binding"/>
    <property type="evidence" value="ECO:0007669"/>
    <property type="project" value="UniProtKB-KW"/>
</dbReference>
<proteinExistence type="inferred from homology"/>
<keyword evidence="14" id="KW-0511">Multifunctional enzyme</keyword>